<reference evidence="2" key="1">
    <citation type="journal article" date="2021" name="Nat. Commun.">
        <title>Genetic determinants of endophytism in the Arabidopsis root mycobiome.</title>
        <authorList>
            <person name="Mesny F."/>
            <person name="Miyauchi S."/>
            <person name="Thiergart T."/>
            <person name="Pickel B."/>
            <person name="Atanasova L."/>
            <person name="Karlsson M."/>
            <person name="Huettel B."/>
            <person name="Barry K.W."/>
            <person name="Haridas S."/>
            <person name="Chen C."/>
            <person name="Bauer D."/>
            <person name="Andreopoulos W."/>
            <person name="Pangilinan J."/>
            <person name="LaButti K."/>
            <person name="Riley R."/>
            <person name="Lipzen A."/>
            <person name="Clum A."/>
            <person name="Drula E."/>
            <person name="Henrissat B."/>
            <person name="Kohler A."/>
            <person name="Grigoriev I.V."/>
            <person name="Martin F.M."/>
            <person name="Hacquard S."/>
        </authorList>
    </citation>
    <scope>NUCLEOTIDE SEQUENCE</scope>
    <source>
        <strain evidence="2">MPI-SDFR-AT-0120</strain>
    </source>
</reference>
<feature type="compositionally biased region" description="Acidic residues" evidence="1">
    <location>
        <begin position="158"/>
        <end position="180"/>
    </location>
</feature>
<comment type="caution">
    <text evidence="2">The sequence shown here is derived from an EMBL/GenBank/DDBJ whole genome shotgun (WGS) entry which is preliminary data.</text>
</comment>
<proteinExistence type="predicted"/>
<accession>A0A8K0W363</accession>
<evidence type="ECO:0000313" key="2">
    <source>
        <dbReference type="EMBL" id="KAH7092974.1"/>
    </source>
</evidence>
<evidence type="ECO:0000256" key="1">
    <source>
        <dbReference type="SAM" id="MobiDB-lite"/>
    </source>
</evidence>
<feature type="compositionally biased region" description="Polar residues" evidence="1">
    <location>
        <begin position="253"/>
        <end position="262"/>
    </location>
</feature>
<feature type="compositionally biased region" description="Basic and acidic residues" evidence="1">
    <location>
        <begin position="237"/>
        <end position="250"/>
    </location>
</feature>
<dbReference type="EMBL" id="JAGMVJ010000002">
    <property type="protein sequence ID" value="KAH7092974.1"/>
    <property type="molecule type" value="Genomic_DNA"/>
</dbReference>
<organism evidence="2 3">
    <name type="scientific">Paraphoma chrysanthemicola</name>
    <dbReference type="NCBI Taxonomy" id="798071"/>
    <lineage>
        <taxon>Eukaryota</taxon>
        <taxon>Fungi</taxon>
        <taxon>Dikarya</taxon>
        <taxon>Ascomycota</taxon>
        <taxon>Pezizomycotina</taxon>
        <taxon>Dothideomycetes</taxon>
        <taxon>Pleosporomycetidae</taxon>
        <taxon>Pleosporales</taxon>
        <taxon>Pleosporineae</taxon>
        <taxon>Phaeosphaeriaceae</taxon>
        <taxon>Paraphoma</taxon>
    </lineage>
</organism>
<dbReference type="AlphaFoldDB" id="A0A8K0W363"/>
<feature type="region of interest" description="Disordered" evidence="1">
    <location>
        <begin position="158"/>
        <end position="286"/>
    </location>
</feature>
<protein>
    <submittedName>
        <fullName evidence="2">Uncharacterized protein</fullName>
    </submittedName>
</protein>
<dbReference type="OrthoDB" id="3635877at2759"/>
<keyword evidence="3" id="KW-1185">Reference proteome</keyword>
<sequence>MRPPTSELSPAGQMYEHEYNRACELWKADRREEAYIICRRLLADPFVGKWHQAGFHLLLGYSDDRYVEHAQRARDLYKTMYDNSDNPPTPEETETLEKYMNIAEEVLKAAQEDETREEGDGEGADEDGVGGDGDNTVDSGDELIVEITSRAGRKIDADEWESVTDSDERETGIDADDDIEMTDRAGQAINPDEWESVIDSDEWEPVNDDDEDNESGVVEAETSGRNKLGEDVDEDEAAKTKGEKTAERFRSMLSGTITTSESSSKKPALPTPAASRNPTGEEDRRK</sequence>
<name>A0A8K0W363_9PLEO</name>
<dbReference type="Proteomes" id="UP000813461">
    <property type="component" value="Unassembled WGS sequence"/>
</dbReference>
<feature type="compositionally biased region" description="Acidic residues" evidence="1">
    <location>
        <begin position="114"/>
        <end position="129"/>
    </location>
</feature>
<feature type="region of interest" description="Disordered" evidence="1">
    <location>
        <begin position="111"/>
        <end position="139"/>
    </location>
</feature>
<evidence type="ECO:0000313" key="3">
    <source>
        <dbReference type="Proteomes" id="UP000813461"/>
    </source>
</evidence>
<feature type="compositionally biased region" description="Acidic residues" evidence="1">
    <location>
        <begin position="192"/>
        <end position="214"/>
    </location>
</feature>
<gene>
    <name evidence="2" type="ORF">FB567DRAFT_587430</name>
</gene>